<name>A0A8H6RTJ1_9PEZI</name>
<dbReference type="AlphaFoldDB" id="A0A8H6RTJ1"/>
<evidence type="ECO:0000313" key="1">
    <source>
        <dbReference type="EMBL" id="KAF7196597.1"/>
    </source>
</evidence>
<dbReference type="EMBL" id="JABCIY010000024">
    <property type="protein sequence ID" value="KAF7196597.1"/>
    <property type="molecule type" value="Genomic_DNA"/>
</dbReference>
<gene>
    <name evidence="1" type="ORF">HII31_01967</name>
</gene>
<dbReference type="OrthoDB" id="3631417at2759"/>
<dbReference type="Proteomes" id="UP000660729">
    <property type="component" value="Unassembled WGS sequence"/>
</dbReference>
<reference evidence="1" key="1">
    <citation type="submission" date="2020-04" db="EMBL/GenBank/DDBJ databases">
        <title>Draft genome resource of the tomato pathogen Pseudocercospora fuligena.</title>
        <authorList>
            <person name="Zaccaron A."/>
        </authorList>
    </citation>
    <scope>NUCLEOTIDE SEQUENCE</scope>
    <source>
        <strain evidence="1">PF001</strain>
    </source>
</reference>
<sequence length="226" mass="26432">MSAGSRVAHTFELLESILLMLAGNDDLCTPDFRERHDHDDICVSDFREFYNYDEARLRLRTVLLSQRVCKLFEQTIASSTRLQEALFFKIKASRTDKWHPGQQNSLTPAKRRPCGTLKLSFDSWNATCEYYAQPEPGDPRAFIQRAPDMRRVYMRICHRKNKGSVLQFNSEVKPSWVRMHWRNAPFTIVELRGYGFNHKNEHFLTEFLEENRDSPTLGVLYDAVHG</sequence>
<protein>
    <submittedName>
        <fullName evidence="1">Uncharacterized protein</fullName>
    </submittedName>
</protein>
<keyword evidence="2" id="KW-1185">Reference proteome</keyword>
<accession>A0A8H6RTJ1</accession>
<evidence type="ECO:0000313" key="2">
    <source>
        <dbReference type="Proteomes" id="UP000660729"/>
    </source>
</evidence>
<proteinExistence type="predicted"/>
<organism evidence="1 2">
    <name type="scientific">Pseudocercospora fuligena</name>
    <dbReference type="NCBI Taxonomy" id="685502"/>
    <lineage>
        <taxon>Eukaryota</taxon>
        <taxon>Fungi</taxon>
        <taxon>Dikarya</taxon>
        <taxon>Ascomycota</taxon>
        <taxon>Pezizomycotina</taxon>
        <taxon>Dothideomycetes</taxon>
        <taxon>Dothideomycetidae</taxon>
        <taxon>Mycosphaerellales</taxon>
        <taxon>Mycosphaerellaceae</taxon>
        <taxon>Pseudocercospora</taxon>
    </lineage>
</organism>
<comment type="caution">
    <text evidence="1">The sequence shown here is derived from an EMBL/GenBank/DDBJ whole genome shotgun (WGS) entry which is preliminary data.</text>
</comment>